<keyword evidence="3" id="KW-1185">Reference proteome</keyword>
<evidence type="ECO:0000313" key="3">
    <source>
        <dbReference type="Proteomes" id="UP001172159"/>
    </source>
</evidence>
<feature type="chain" id="PRO_5041324042" evidence="1">
    <location>
        <begin position="25"/>
        <end position="504"/>
    </location>
</feature>
<reference evidence="2" key="1">
    <citation type="submission" date="2023-06" db="EMBL/GenBank/DDBJ databases">
        <title>Genome-scale phylogeny and comparative genomics of the fungal order Sordariales.</title>
        <authorList>
            <consortium name="Lawrence Berkeley National Laboratory"/>
            <person name="Hensen N."/>
            <person name="Bonometti L."/>
            <person name="Westerberg I."/>
            <person name="Brannstrom I.O."/>
            <person name="Guillou S."/>
            <person name="Cros-Aarteil S."/>
            <person name="Calhoun S."/>
            <person name="Haridas S."/>
            <person name="Kuo A."/>
            <person name="Mondo S."/>
            <person name="Pangilinan J."/>
            <person name="Riley R."/>
            <person name="Labutti K."/>
            <person name="Andreopoulos B."/>
            <person name="Lipzen A."/>
            <person name="Chen C."/>
            <person name="Yanf M."/>
            <person name="Daum C."/>
            <person name="Ng V."/>
            <person name="Clum A."/>
            <person name="Steindorff A."/>
            <person name="Ohm R."/>
            <person name="Martin F."/>
            <person name="Silar P."/>
            <person name="Natvig D."/>
            <person name="Lalanne C."/>
            <person name="Gautier V."/>
            <person name="Ament-Velasquez S.L."/>
            <person name="Kruys A."/>
            <person name="Hutchinson M.I."/>
            <person name="Powell A.J."/>
            <person name="Barry K."/>
            <person name="Miller A.N."/>
            <person name="Grigoriev I.V."/>
            <person name="Debuchy R."/>
            <person name="Gladieux P."/>
            <person name="Thoren M.H."/>
            <person name="Johannesson H."/>
        </authorList>
    </citation>
    <scope>NUCLEOTIDE SEQUENCE</scope>
    <source>
        <strain evidence="2">CBS 540.89</strain>
    </source>
</reference>
<dbReference type="Proteomes" id="UP001172159">
    <property type="component" value="Unassembled WGS sequence"/>
</dbReference>
<dbReference type="PANTHER" id="PTHR37981:SF1">
    <property type="entry name" value="SGNH HYDROLASE-TYPE ESTERASE DOMAIN-CONTAINING PROTEIN"/>
    <property type="match status" value="1"/>
</dbReference>
<accession>A0AA40BEJ4</accession>
<keyword evidence="1" id="KW-0732">Signal</keyword>
<dbReference type="InterPro" id="IPR036514">
    <property type="entry name" value="SGNH_hydro_sf"/>
</dbReference>
<protein>
    <submittedName>
        <fullName evidence="2">SGNH hydrolase-type esterase domain-containing protein</fullName>
    </submittedName>
</protein>
<feature type="signal peptide" evidence="1">
    <location>
        <begin position="1"/>
        <end position="24"/>
    </location>
</feature>
<sequence length="504" mass="56353">MYQPAAMFTITTVPFLLLPALTSALALSEPFKPPDNSHQNQQRVLSLLDNHHHKPPKASIPGFISLGDSYSAGIGTRPDLPSPSDPCRQGLGAYPYLLASSLLPNRTNHQWLSCTGATTIDLLSSSPPSPDDSQIDTFQPSLGPPAFATLSIAGNDLDFFSLLNACVFRFYGWFSSETCEDALKKVEDTLSDSNNQKLKLRIKLILLEILDRVAWEHHPNFFITVTGYARFFNENTTECNDVSFGVWTSPSSSSSVRGGLPGTNGAKLTQSTRQKMNTFVLKANQLLADVVDEVNRSFLASSTSKTNKPKVLFVNYDTTFNTHRFCEPGVVKEPDYDRNETWFFLPGGRDVDQAGNVYTSTIPNKEEDDDEDEDKEDGVGYIDPDHCWEDAMQKGDWGEKTVCLMAKAKKEDPGLRLVEHYRHHCRGGGQGKGKRGAALWRKPGDSMWLTPTYYGKTFHPRSAGHEAIRDKIYQLWEEHGYLSRNLSRGTDLMKRMKTKNTHND</sequence>
<comment type="caution">
    <text evidence="2">The sequence shown here is derived from an EMBL/GenBank/DDBJ whole genome shotgun (WGS) entry which is preliminary data.</text>
</comment>
<gene>
    <name evidence="2" type="ORF">B0T21DRAFT_452289</name>
</gene>
<organism evidence="2 3">
    <name type="scientific">Apiosordaria backusii</name>
    <dbReference type="NCBI Taxonomy" id="314023"/>
    <lineage>
        <taxon>Eukaryota</taxon>
        <taxon>Fungi</taxon>
        <taxon>Dikarya</taxon>
        <taxon>Ascomycota</taxon>
        <taxon>Pezizomycotina</taxon>
        <taxon>Sordariomycetes</taxon>
        <taxon>Sordariomycetidae</taxon>
        <taxon>Sordariales</taxon>
        <taxon>Lasiosphaeriaceae</taxon>
        <taxon>Apiosordaria</taxon>
    </lineage>
</organism>
<evidence type="ECO:0000313" key="2">
    <source>
        <dbReference type="EMBL" id="KAK0732744.1"/>
    </source>
</evidence>
<dbReference type="CDD" id="cd01823">
    <property type="entry name" value="SEST_like"/>
    <property type="match status" value="1"/>
</dbReference>
<dbReference type="Gene3D" id="3.40.50.1110">
    <property type="entry name" value="SGNH hydrolase"/>
    <property type="match status" value="1"/>
</dbReference>
<name>A0AA40BEJ4_9PEZI</name>
<dbReference type="PANTHER" id="PTHR37981">
    <property type="entry name" value="LIPASE 2"/>
    <property type="match status" value="1"/>
</dbReference>
<evidence type="ECO:0000256" key="1">
    <source>
        <dbReference type="SAM" id="SignalP"/>
    </source>
</evidence>
<dbReference type="GO" id="GO:0006629">
    <property type="term" value="P:lipid metabolic process"/>
    <property type="evidence" value="ECO:0007669"/>
    <property type="project" value="TreeGrafter"/>
</dbReference>
<dbReference type="AlphaFoldDB" id="A0AA40BEJ4"/>
<keyword evidence="2" id="KW-0378">Hydrolase</keyword>
<dbReference type="EMBL" id="JAUKTV010000008">
    <property type="protein sequence ID" value="KAK0732744.1"/>
    <property type="molecule type" value="Genomic_DNA"/>
</dbReference>
<dbReference type="InterPro" id="IPR037460">
    <property type="entry name" value="SEST-like"/>
</dbReference>
<dbReference type="SUPFAM" id="SSF52266">
    <property type="entry name" value="SGNH hydrolase"/>
    <property type="match status" value="1"/>
</dbReference>
<proteinExistence type="predicted"/>
<dbReference type="GO" id="GO:0016788">
    <property type="term" value="F:hydrolase activity, acting on ester bonds"/>
    <property type="evidence" value="ECO:0007669"/>
    <property type="project" value="InterPro"/>
</dbReference>